<evidence type="ECO:0000313" key="2">
    <source>
        <dbReference type="EMBL" id="MCO5957659.1"/>
    </source>
</evidence>
<dbReference type="Gene3D" id="2.40.50.230">
    <property type="entry name" value="Gp5 N-terminal domain"/>
    <property type="match status" value="1"/>
</dbReference>
<gene>
    <name evidence="2" type="ORF">NBH21_12815</name>
</gene>
<dbReference type="RefSeq" id="WP_250913333.1">
    <property type="nucleotide sequence ID" value="NZ_JAMXLX010000003.1"/>
</dbReference>
<dbReference type="EMBL" id="JAMXLX010000003">
    <property type="protein sequence ID" value="MCO5957659.1"/>
    <property type="molecule type" value="Genomic_DNA"/>
</dbReference>
<protein>
    <submittedName>
        <fullName evidence="2">Baseplate assembly protein</fullName>
    </submittedName>
</protein>
<feature type="region of interest" description="Disordered" evidence="1">
    <location>
        <begin position="142"/>
        <end position="173"/>
    </location>
</feature>
<organism evidence="2 3">
    <name type="scientific">Ciceribacter sichuanensis</name>
    <dbReference type="NCBI Taxonomy" id="2949647"/>
    <lineage>
        <taxon>Bacteria</taxon>
        <taxon>Pseudomonadati</taxon>
        <taxon>Pseudomonadota</taxon>
        <taxon>Alphaproteobacteria</taxon>
        <taxon>Hyphomicrobiales</taxon>
        <taxon>Rhizobiaceae</taxon>
        <taxon>Ciceribacter</taxon>
    </lineage>
</organism>
<name>A0AAJ1BWR5_9HYPH</name>
<evidence type="ECO:0000313" key="3">
    <source>
        <dbReference type="Proteomes" id="UP001155380"/>
    </source>
</evidence>
<proteinExistence type="predicted"/>
<dbReference type="Proteomes" id="UP001155380">
    <property type="component" value="Unassembled WGS sequence"/>
</dbReference>
<feature type="compositionally biased region" description="Basic and acidic residues" evidence="1">
    <location>
        <begin position="145"/>
        <end position="164"/>
    </location>
</feature>
<sequence>MFKEFAAMNADLQALKNAFGRSLKVGPVEEVDAERGYRLKLGEKNGRPFLSPWYPHPETGKTSIPLKKGQIVGVINPAGDPRQGILIRGGYSNEHPSPNGNPAANVFEDAGVRVEIVDGALVITIGGTAWRFSAGGLAQTGGSITHDDVKIDKTHDHGGVDRGGEYTNPPRGA</sequence>
<evidence type="ECO:0000256" key="1">
    <source>
        <dbReference type="SAM" id="MobiDB-lite"/>
    </source>
</evidence>
<dbReference type="InterPro" id="IPR037026">
    <property type="entry name" value="Vgr_OB-fold_dom_sf"/>
</dbReference>
<comment type="caution">
    <text evidence="2">The sequence shown here is derived from an EMBL/GenBank/DDBJ whole genome shotgun (WGS) entry which is preliminary data.</text>
</comment>
<reference evidence="2" key="1">
    <citation type="submission" date="2022-06" db="EMBL/GenBank/DDBJ databases">
        <authorList>
            <person name="Sun Q."/>
        </authorList>
    </citation>
    <scope>NUCLEOTIDE SEQUENCE</scope>
    <source>
        <strain evidence="2">S101</strain>
    </source>
</reference>
<dbReference type="AlphaFoldDB" id="A0AAJ1BWR5"/>
<accession>A0AAJ1BWR5</accession>